<protein>
    <submittedName>
        <fullName evidence="1">Uncharacterized protein</fullName>
    </submittedName>
</protein>
<dbReference type="AlphaFoldDB" id="A8NDL1"/>
<name>A8NDL1_COPC7</name>
<evidence type="ECO:0000313" key="2">
    <source>
        <dbReference type="Proteomes" id="UP000001861"/>
    </source>
</evidence>
<reference evidence="1 2" key="1">
    <citation type="journal article" date="2010" name="Proc. Natl. Acad. Sci. U.S.A.">
        <title>Insights into evolution of multicellular fungi from the assembled chromosomes of the mushroom Coprinopsis cinerea (Coprinus cinereus).</title>
        <authorList>
            <person name="Stajich J.E."/>
            <person name="Wilke S.K."/>
            <person name="Ahren D."/>
            <person name="Au C.H."/>
            <person name="Birren B.W."/>
            <person name="Borodovsky M."/>
            <person name="Burns C."/>
            <person name="Canback B."/>
            <person name="Casselton L.A."/>
            <person name="Cheng C.K."/>
            <person name="Deng J."/>
            <person name="Dietrich F.S."/>
            <person name="Fargo D.C."/>
            <person name="Farman M.L."/>
            <person name="Gathman A.C."/>
            <person name="Goldberg J."/>
            <person name="Guigo R."/>
            <person name="Hoegger P.J."/>
            <person name="Hooker J.B."/>
            <person name="Huggins A."/>
            <person name="James T.Y."/>
            <person name="Kamada T."/>
            <person name="Kilaru S."/>
            <person name="Kodira C."/>
            <person name="Kues U."/>
            <person name="Kupfer D."/>
            <person name="Kwan H.S."/>
            <person name="Lomsadze A."/>
            <person name="Li W."/>
            <person name="Lilly W.W."/>
            <person name="Ma L.J."/>
            <person name="Mackey A.J."/>
            <person name="Manning G."/>
            <person name="Martin F."/>
            <person name="Muraguchi H."/>
            <person name="Natvig D.O."/>
            <person name="Palmerini H."/>
            <person name="Ramesh M.A."/>
            <person name="Rehmeyer C.J."/>
            <person name="Roe B.A."/>
            <person name="Shenoy N."/>
            <person name="Stanke M."/>
            <person name="Ter-Hovhannisyan V."/>
            <person name="Tunlid A."/>
            <person name="Velagapudi R."/>
            <person name="Vision T.J."/>
            <person name="Zeng Q."/>
            <person name="Zolan M.E."/>
            <person name="Pukkila P.J."/>
        </authorList>
    </citation>
    <scope>NUCLEOTIDE SEQUENCE [LARGE SCALE GENOMIC DNA]</scope>
    <source>
        <strain evidence="2">Okayama-7 / 130 / ATCC MYA-4618 / FGSC 9003</strain>
    </source>
</reference>
<dbReference type="VEuPathDB" id="FungiDB:CC1G_10013"/>
<dbReference type="GeneID" id="6009289"/>
<dbReference type="RefSeq" id="XP_001832799.2">
    <property type="nucleotide sequence ID" value="XM_001832747.2"/>
</dbReference>
<accession>A8NDL1</accession>
<gene>
    <name evidence="1" type="ORF">CC1G_10013</name>
</gene>
<dbReference type="EMBL" id="AACS02000009">
    <property type="protein sequence ID" value="EAU89044.2"/>
    <property type="molecule type" value="Genomic_DNA"/>
</dbReference>
<keyword evidence="2" id="KW-1185">Reference proteome</keyword>
<sequence>MPIRRPAPTFNIVNLAGGTEIVSVSYPIFQEAIGTLYTLADGLEMHIRRGTRIVNVTSTGDTTVVYLEEASDDWRRGPYVRPMSEEEKEREWGALRERWVTDDILMLLREDSQDSDQRSCQHSRVCTPVLTVFDSDRPPARARIPASNGRSLLETFTRVLQRLLGHEIFVMSVVYTPEAAHIGICSGETRVSGWMEALAPFIDVDAARVTSSA</sequence>
<evidence type="ECO:0000313" key="1">
    <source>
        <dbReference type="EMBL" id="EAU89044.2"/>
    </source>
</evidence>
<dbReference type="InParanoid" id="A8NDL1"/>
<comment type="caution">
    <text evidence="1">The sequence shown here is derived from an EMBL/GenBank/DDBJ whole genome shotgun (WGS) entry which is preliminary data.</text>
</comment>
<organism evidence="1 2">
    <name type="scientific">Coprinopsis cinerea (strain Okayama-7 / 130 / ATCC MYA-4618 / FGSC 9003)</name>
    <name type="common">Inky cap fungus</name>
    <name type="synonym">Hormographiella aspergillata</name>
    <dbReference type="NCBI Taxonomy" id="240176"/>
    <lineage>
        <taxon>Eukaryota</taxon>
        <taxon>Fungi</taxon>
        <taxon>Dikarya</taxon>
        <taxon>Basidiomycota</taxon>
        <taxon>Agaricomycotina</taxon>
        <taxon>Agaricomycetes</taxon>
        <taxon>Agaricomycetidae</taxon>
        <taxon>Agaricales</taxon>
        <taxon>Agaricineae</taxon>
        <taxon>Psathyrellaceae</taxon>
        <taxon>Coprinopsis</taxon>
    </lineage>
</organism>
<dbReference type="Proteomes" id="UP000001861">
    <property type="component" value="Unassembled WGS sequence"/>
</dbReference>
<dbReference type="KEGG" id="cci:CC1G_10013"/>
<proteinExistence type="predicted"/>
<dbReference type="HOGENOM" id="CLU_1294342_0_0_1"/>